<sequence length="514" mass="57668">MKYGRQRFLLLGLALILCLTSCSRTDRDSQAKVGSGKVPTLVGYLIGTPPDGLPDVMEELNRKLVQDVGARLELKYIQWGDMAARYPLALSSGENVDFIFAANWAYYSQEATKGSFREITPDMVRAYMPKHYAATNEKAWKEAEVGGKVFMIPTSTPDFKVPVTLIRADLRKKYGLPEIRSIAALEPYLAAVKANEPDMIPIQVDKQYDFIKTHANLQWELGPPTVDVIMTTNGFSGVFTDWDDPSGKLLSLFDEPLRSSYIQVAKTVKSWYDKGYINHDAFANKIRSKDSFEQGRSAVAYGNSNDIQSTIAKAEQKGWEVDILPNLSPKGTYMMDPYINNGVAIAIDSKNTELAMRALDLIMEDPAYNRLVYYGIEGKHYVLQDGKASFPNGQAAERGEYAPDASGFWFTNKNQLPPIAGWNEEYARHKEAIPGMLIPFTYSAFNFDALSVQGELDRINEAAIQYLNPILSGMTKDVDQAFVQAEKEIRAAGFEKVLEEARRQTLSYLRQIRQ</sequence>
<dbReference type="Proteomes" id="UP001595755">
    <property type="component" value="Unassembled WGS sequence"/>
</dbReference>
<dbReference type="RefSeq" id="WP_204603726.1">
    <property type="nucleotide sequence ID" value="NZ_JBHSED010000015.1"/>
</dbReference>
<evidence type="ECO:0000313" key="3">
    <source>
        <dbReference type="EMBL" id="MFC4303815.1"/>
    </source>
</evidence>
<feature type="domain" description="DUF3502" evidence="2">
    <location>
        <begin position="443"/>
        <end position="509"/>
    </location>
</feature>
<evidence type="ECO:0000256" key="1">
    <source>
        <dbReference type="SAM" id="SignalP"/>
    </source>
</evidence>
<proteinExistence type="predicted"/>
<protein>
    <submittedName>
        <fullName evidence="3">DUF3502 domain-containing protein</fullName>
    </submittedName>
</protein>
<dbReference type="InterPro" id="IPR022627">
    <property type="entry name" value="DUF3502"/>
</dbReference>
<dbReference type="Pfam" id="PF12010">
    <property type="entry name" value="DUF3502"/>
    <property type="match status" value="1"/>
</dbReference>
<keyword evidence="1" id="KW-0732">Signal</keyword>
<evidence type="ECO:0000259" key="2">
    <source>
        <dbReference type="Pfam" id="PF12010"/>
    </source>
</evidence>
<keyword evidence="4" id="KW-1185">Reference proteome</keyword>
<dbReference type="InterPro" id="IPR050490">
    <property type="entry name" value="Bact_solute-bd_prot1"/>
</dbReference>
<reference evidence="4" key="1">
    <citation type="journal article" date="2019" name="Int. J. Syst. Evol. Microbiol.">
        <title>The Global Catalogue of Microorganisms (GCM) 10K type strain sequencing project: providing services to taxonomists for standard genome sequencing and annotation.</title>
        <authorList>
            <consortium name="The Broad Institute Genomics Platform"/>
            <consortium name="The Broad Institute Genome Sequencing Center for Infectious Disease"/>
            <person name="Wu L."/>
            <person name="Ma J."/>
        </authorList>
    </citation>
    <scope>NUCLEOTIDE SEQUENCE [LARGE SCALE GENOMIC DNA]</scope>
    <source>
        <strain evidence="4">CGMCC 4.1641</strain>
    </source>
</reference>
<accession>A0ABV8S9H6</accession>
<dbReference type="SUPFAM" id="SSF53850">
    <property type="entry name" value="Periplasmic binding protein-like II"/>
    <property type="match status" value="1"/>
</dbReference>
<dbReference type="PANTHER" id="PTHR43649">
    <property type="entry name" value="ARABINOSE-BINDING PROTEIN-RELATED"/>
    <property type="match status" value="1"/>
</dbReference>
<dbReference type="Gene3D" id="3.40.190.10">
    <property type="entry name" value="Periplasmic binding protein-like II"/>
    <property type="match status" value="2"/>
</dbReference>
<comment type="caution">
    <text evidence="3">The sequence shown here is derived from an EMBL/GenBank/DDBJ whole genome shotgun (WGS) entry which is preliminary data.</text>
</comment>
<feature type="signal peptide" evidence="1">
    <location>
        <begin position="1"/>
        <end position="24"/>
    </location>
</feature>
<evidence type="ECO:0000313" key="4">
    <source>
        <dbReference type="Proteomes" id="UP001595755"/>
    </source>
</evidence>
<name>A0ABV8S9H6_9BACL</name>
<gene>
    <name evidence="3" type="ORF">ACFO1S_10205</name>
</gene>
<dbReference type="EMBL" id="JBHSED010000015">
    <property type="protein sequence ID" value="MFC4303815.1"/>
    <property type="molecule type" value="Genomic_DNA"/>
</dbReference>
<feature type="chain" id="PRO_5047067491" evidence="1">
    <location>
        <begin position="25"/>
        <end position="514"/>
    </location>
</feature>
<organism evidence="3 4">
    <name type="scientific">Cohnella boryungensis</name>
    <dbReference type="NCBI Taxonomy" id="768479"/>
    <lineage>
        <taxon>Bacteria</taxon>
        <taxon>Bacillati</taxon>
        <taxon>Bacillota</taxon>
        <taxon>Bacilli</taxon>
        <taxon>Bacillales</taxon>
        <taxon>Paenibacillaceae</taxon>
        <taxon>Cohnella</taxon>
    </lineage>
</organism>
<dbReference type="PANTHER" id="PTHR43649:SF17">
    <property type="entry name" value="ABC TRANSPORTER SOLUTE BINDING PROTEIN-SUGAR TRANSPORT"/>
    <property type="match status" value="1"/>
</dbReference>